<comment type="caution">
    <text evidence="1">The sequence shown here is derived from an EMBL/GenBank/DDBJ whole genome shotgun (WGS) entry which is preliminary data.</text>
</comment>
<dbReference type="EMBL" id="CM037161">
    <property type="protein sequence ID" value="KAH7853625.1"/>
    <property type="molecule type" value="Genomic_DNA"/>
</dbReference>
<evidence type="ECO:0000313" key="2">
    <source>
        <dbReference type="Proteomes" id="UP000828048"/>
    </source>
</evidence>
<keyword evidence="2" id="KW-1185">Reference proteome</keyword>
<proteinExistence type="predicted"/>
<gene>
    <name evidence="1" type="ORF">Vadar_004804</name>
</gene>
<reference evidence="1 2" key="1">
    <citation type="journal article" date="2021" name="Hortic Res">
        <title>High-quality reference genome and annotation aids understanding of berry development for evergreen blueberry (Vaccinium darrowii).</title>
        <authorList>
            <person name="Yu J."/>
            <person name="Hulse-Kemp A.M."/>
            <person name="Babiker E."/>
            <person name="Staton M."/>
        </authorList>
    </citation>
    <scope>NUCLEOTIDE SEQUENCE [LARGE SCALE GENOMIC DNA]</scope>
    <source>
        <strain evidence="2">cv. NJ 8807/NJ 8810</strain>
        <tissue evidence="1">Young leaf</tissue>
    </source>
</reference>
<protein>
    <submittedName>
        <fullName evidence="1">Uncharacterized protein</fullName>
    </submittedName>
</protein>
<evidence type="ECO:0000313" key="1">
    <source>
        <dbReference type="EMBL" id="KAH7853625.1"/>
    </source>
</evidence>
<organism evidence="1 2">
    <name type="scientific">Vaccinium darrowii</name>
    <dbReference type="NCBI Taxonomy" id="229202"/>
    <lineage>
        <taxon>Eukaryota</taxon>
        <taxon>Viridiplantae</taxon>
        <taxon>Streptophyta</taxon>
        <taxon>Embryophyta</taxon>
        <taxon>Tracheophyta</taxon>
        <taxon>Spermatophyta</taxon>
        <taxon>Magnoliopsida</taxon>
        <taxon>eudicotyledons</taxon>
        <taxon>Gunneridae</taxon>
        <taxon>Pentapetalae</taxon>
        <taxon>asterids</taxon>
        <taxon>Ericales</taxon>
        <taxon>Ericaceae</taxon>
        <taxon>Vaccinioideae</taxon>
        <taxon>Vaccinieae</taxon>
        <taxon>Vaccinium</taxon>
    </lineage>
</organism>
<accession>A0ACB7YJF2</accession>
<sequence>MLGNLAVSKGPLNKLRCLFFSSGTLPPKVVNSLGFSLTSVQASSCLKELKLANCSLSYLPDEIGNLISLQSLDLRQNNLITLPDRICNLTCLESLNLGCNNVSHLPSEIGRLTLLSYLNLGFLPEPEYPFCKSLKLQCKRSLTLPDSFWSLTGLWSLSFDGCDLSHLPREIGNLVSLMDLSLKGTNICTLPDSISNLDGLIILTLFDCAKLQSLPKLPRRCRVFAEDCASLESLPLELDQLGRKMTCSGSNKLVENDFANRLLKQLHRSKGLAEIEKVVDVTVPSVGDVPIWFPFQGKGSYISFVVPPLAKQKMLGVICNKIEKRVYPNMVQTFYTSTCQDQVWLRYTPQGYSGWHLEGGDEVEISILSDHASMVKNWGVDLIYEVDENITKTNENQEALIQYTSALNHNALGKNPLVFFSFQTTIGA</sequence>
<dbReference type="Proteomes" id="UP000828048">
    <property type="component" value="Chromosome 11"/>
</dbReference>
<name>A0ACB7YJF2_9ERIC</name>